<evidence type="ECO:0000256" key="5">
    <source>
        <dbReference type="ARBA" id="ARBA00023273"/>
    </source>
</evidence>
<sequence>MMSAISKTSSNASQKSFRMKKLNIKSAVNKNPRPNHTVSECGHKLNSRPIHLKTGPTEDKNMIQIVTQEQIRDLLIPSDSPNMHPSIWKKDEWFRLENKSRIKSFQDQLEEMSRIQQEREKIREESEKRKAALREIDKQKAAKKSELIETTAIPTEEDDELLQMKILDRAFLAKQEREEEVKKANRIILATKCHVIRDAQIHEKQELCKEIKNEELKLEKMMLEEAERALKEEDKRRQALKQEMMKHSEELRKQLELKERLKLKEAERIEEESKKMQQAIAAIKHDEKEKAEIEHARKKRIQEELQRAKELSSYYKSLEFEQERRDELKVSEYMRQKREREAQKLLEQKIAKEAKDRDHERLLQLQQKILDSKSHREAIILRRGQEQVEREYRKKEREAAIKKRETEKAIAKARAIQLEETKRQRALELARDEMDFKTTVEKLKTEEQREKEQQKMKAIEKQLYREEIKNQMTERERKKKEEEAAAKKAFLDALEAEKNRERLVKNIIGLKIKQMKETRIPERFVKDVEKQLKVTVN</sequence>
<dbReference type="GO" id="GO:0031514">
    <property type="term" value="C:motile cilium"/>
    <property type="evidence" value="ECO:0007669"/>
    <property type="project" value="UniProtKB-SubCell"/>
</dbReference>
<feature type="compositionally biased region" description="Polar residues" evidence="9">
    <location>
        <begin position="1"/>
        <end position="16"/>
    </location>
</feature>
<dbReference type="PANTHER" id="PTHR15504:SF0">
    <property type="entry name" value="CILIA- AND FLAGELLA-ASSOCIATED PROTEIN 45"/>
    <property type="match status" value="1"/>
</dbReference>
<keyword evidence="5" id="KW-0966">Cell projection</keyword>
<dbReference type="AlphaFoldDB" id="A0A336MQV7"/>
<evidence type="ECO:0000313" key="11">
    <source>
        <dbReference type="EMBL" id="SSX13187.1"/>
    </source>
</evidence>
<comment type="subcellular location">
    <subcellularLocation>
        <location evidence="1">Cell projection</location>
        <location evidence="1">Cilium</location>
        <location evidence="1">Flagellum</location>
    </subcellularLocation>
</comment>
<evidence type="ECO:0000256" key="7">
    <source>
        <dbReference type="ARBA" id="ARBA00034142"/>
    </source>
</evidence>
<dbReference type="InterPro" id="IPR033253">
    <property type="entry name" value="CFAP45"/>
</dbReference>
<accession>A0A336MQV7</accession>
<organism evidence="12">
    <name type="scientific">Culicoides sonorensis</name>
    <name type="common">Biting midge</name>
    <dbReference type="NCBI Taxonomy" id="179676"/>
    <lineage>
        <taxon>Eukaryota</taxon>
        <taxon>Metazoa</taxon>
        <taxon>Ecdysozoa</taxon>
        <taxon>Arthropoda</taxon>
        <taxon>Hexapoda</taxon>
        <taxon>Insecta</taxon>
        <taxon>Pterygota</taxon>
        <taxon>Neoptera</taxon>
        <taxon>Endopterygota</taxon>
        <taxon>Diptera</taxon>
        <taxon>Nematocera</taxon>
        <taxon>Chironomoidea</taxon>
        <taxon>Ceratopogonidae</taxon>
        <taxon>Ceratopogoninae</taxon>
        <taxon>Culicoides</taxon>
        <taxon>Monoculicoides</taxon>
    </lineage>
</organism>
<dbReference type="EMBL" id="UFQS01002089">
    <property type="protein sequence ID" value="SSX13187.1"/>
    <property type="molecule type" value="Genomic_DNA"/>
</dbReference>
<feature type="compositionally biased region" description="Polar residues" evidence="9">
    <location>
        <begin position="26"/>
        <end position="38"/>
    </location>
</feature>
<evidence type="ECO:0000256" key="4">
    <source>
        <dbReference type="ARBA" id="ARBA00023069"/>
    </source>
</evidence>
<evidence type="ECO:0000259" key="10">
    <source>
        <dbReference type="Pfam" id="PF13868"/>
    </source>
</evidence>
<feature type="coiled-coil region" evidence="8">
    <location>
        <begin position="201"/>
        <end position="311"/>
    </location>
</feature>
<name>A0A336MQV7_CULSO</name>
<evidence type="ECO:0000256" key="3">
    <source>
        <dbReference type="ARBA" id="ARBA00023054"/>
    </source>
</evidence>
<reference evidence="11" key="1">
    <citation type="submission" date="2018-04" db="EMBL/GenBank/DDBJ databases">
        <authorList>
            <person name="Go L.Y."/>
            <person name="Mitchell J.A."/>
        </authorList>
    </citation>
    <scope>NUCLEOTIDE SEQUENCE</scope>
    <source>
        <tissue evidence="11">Whole organism</tissue>
    </source>
</reference>
<reference evidence="12" key="2">
    <citation type="submission" date="2018-07" db="EMBL/GenBank/DDBJ databases">
        <authorList>
            <person name="Quirk P.G."/>
            <person name="Krulwich T.A."/>
        </authorList>
    </citation>
    <scope>NUCLEOTIDE SEQUENCE</scope>
</reference>
<proteinExistence type="inferred from homology"/>
<dbReference type="PANTHER" id="PTHR15504">
    <property type="entry name" value="NASOPHARYNGEAL EPITHELIUM SPECIFIC PROTEIN 1"/>
    <property type="match status" value="1"/>
</dbReference>
<comment type="similarity">
    <text evidence="6">Belongs to the CFAP45 family.</text>
</comment>
<gene>
    <name evidence="12" type="primary">CSON005212</name>
</gene>
<feature type="coiled-coil region" evidence="8">
    <location>
        <begin position="105"/>
        <end position="142"/>
    </location>
</feature>
<evidence type="ECO:0000256" key="1">
    <source>
        <dbReference type="ARBA" id="ARBA00004230"/>
    </source>
</evidence>
<dbReference type="VEuPathDB" id="VectorBase:CSON005212"/>
<evidence type="ECO:0000256" key="9">
    <source>
        <dbReference type="SAM" id="MobiDB-lite"/>
    </source>
</evidence>
<evidence type="ECO:0000256" key="2">
    <source>
        <dbReference type="ARBA" id="ARBA00022846"/>
    </source>
</evidence>
<evidence type="ECO:0000256" key="8">
    <source>
        <dbReference type="SAM" id="Coils"/>
    </source>
</evidence>
<feature type="domain" description="Trichohyalin-plectin-homology" evidence="10">
    <location>
        <begin position="175"/>
        <end position="522"/>
    </location>
</feature>
<evidence type="ECO:0000313" key="12">
    <source>
        <dbReference type="EMBL" id="SSX32626.1"/>
    </source>
</evidence>
<evidence type="ECO:0000256" key="6">
    <source>
        <dbReference type="ARBA" id="ARBA00034116"/>
    </source>
</evidence>
<dbReference type="OMA" id="AMRENCL"/>
<keyword evidence="2" id="KW-0282">Flagellum</keyword>
<dbReference type="InterPro" id="IPR043597">
    <property type="entry name" value="TPH_dom"/>
</dbReference>
<feature type="region of interest" description="Disordered" evidence="9">
    <location>
        <begin position="1"/>
        <end position="55"/>
    </location>
</feature>
<protein>
    <recommendedName>
        <fullName evidence="7">Cilia- and flagella-associated protein 45</fullName>
    </recommendedName>
</protein>
<keyword evidence="4" id="KW-0969">Cilium</keyword>
<keyword evidence="3 8" id="KW-0175">Coiled coil</keyword>
<dbReference type="EMBL" id="UFQT01002089">
    <property type="protein sequence ID" value="SSX32626.1"/>
    <property type="molecule type" value="Genomic_DNA"/>
</dbReference>
<feature type="coiled-coil region" evidence="8">
    <location>
        <begin position="442"/>
        <end position="497"/>
    </location>
</feature>
<dbReference type="Pfam" id="PF13868">
    <property type="entry name" value="TPH"/>
    <property type="match status" value="1"/>
</dbReference>